<organism evidence="2 6">
    <name type="scientific">Synechococcus phage S-CAM9</name>
    <dbReference type="NCBI Taxonomy" id="1883369"/>
    <lineage>
        <taxon>Viruses</taxon>
        <taxon>Duplodnaviria</taxon>
        <taxon>Heunggongvirae</taxon>
        <taxon>Uroviricota</taxon>
        <taxon>Caudoviricetes</taxon>
        <taxon>Pantevenvirales</taxon>
        <taxon>Kyanoviridae</taxon>
        <taxon>Kanaloavirus</taxon>
        <taxon>Kanaloavirus scam9</taxon>
    </lineage>
</organism>
<evidence type="ECO:0000313" key="5">
    <source>
        <dbReference type="Proteomes" id="UP000240393"/>
    </source>
</evidence>
<dbReference type="RefSeq" id="YP_009322593.1">
    <property type="nucleotide sequence ID" value="NC_031922.1"/>
</dbReference>
<evidence type="ECO:0000313" key="1">
    <source>
        <dbReference type="EMBL" id="AOV60304.1"/>
    </source>
</evidence>
<protein>
    <submittedName>
        <fullName evidence="2">Uncharacterized protein</fullName>
    </submittedName>
</protein>
<dbReference type="KEGG" id="vg:30307742"/>
<dbReference type="OrthoDB" id="19860at10239"/>
<evidence type="ECO:0000313" key="4">
    <source>
        <dbReference type="Proteomes" id="UP000202784"/>
    </source>
</evidence>
<dbReference type="Proteomes" id="UP000241903">
    <property type="component" value="Segment"/>
</dbReference>
<evidence type="ECO:0000313" key="6">
    <source>
        <dbReference type="Proteomes" id="UP000241903"/>
    </source>
</evidence>
<dbReference type="EMBL" id="KU686206">
    <property type="protein sequence ID" value="AOV60761.1"/>
    <property type="molecule type" value="Genomic_DNA"/>
</dbReference>
<sequence length="41" mass="4728">MDLWSSMKSFVIYLGRLPEVPKTSLHDVMVDLDVYKALTEV</sequence>
<name>A0A1D8KPI0_9CAUD</name>
<dbReference type="GeneID" id="30307742"/>
<dbReference type="EMBL" id="KU686204">
    <property type="protein sequence ID" value="AOV60304.1"/>
    <property type="molecule type" value="Genomic_DNA"/>
</dbReference>
<gene>
    <name evidence="3" type="ORF">N161109_158</name>
    <name evidence="1" type="ORF">S050808_157</name>
    <name evidence="2" type="ORF">S820908_157</name>
</gene>
<dbReference type="EMBL" id="KU686205">
    <property type="protein sequence ID" value="AOV60532.1"/>
    <property type="molecule type" value="Genomic_DNA"/>
</dbReference>
<accession>A0A1D8KPI0</accession>
<keyword evidence="4" id="KW-1185">Reference proteome</keyword>
<evidence type="ECO:0000313" key="3">
    <source>
        <dbReference type="EMBL" id="AOV60761.1"/>
    </source>
</evidence>
<reference evidence="4 5" key="1">
    <citation type="journal article" date="2016" name="Virology">
        <title>The genomic content and context of auxiliary metabolic genes in marine cyanomyoviruses.</title>
        <authorList>
            <person name="Crummett L.T."/>
            <person name="Puxty R.J."/>
            <person name="Weihe C."/>
            <person name="Marston M.F."/>
            <person name="Martiny J.B."/>
        </authorList>
    </citation>
    <scope>NUCLEOTIDE SEQUENCE [LARGE SCALE GENOMIC DNA]</scope>
    <source>
        <strain evidence="1">0808SB05</strain>
        <strain evidence="2">0908SB82</strain>
        <strain evidence="3">1109NB16</strain>
    </source>
</reference>
<dbReference type="Proteomes" id="UP000240393">
    <property type="component" value="Segment"/>
</dbReference>
<dbReference type="Proteomes" id="UP000202784">
    <property type="component" value="Segment"/>
</dbReference>
<proteinExistence type="predicted"/>
<evidence type="ECO:0000313" key="2">
    <source>
        <dbReference type="EMBL" id="AOV60532.1"/>
    </source>
</evidence>